<name>A0A0F9P4X6_9ZZZZ</name>
<accession>A0A0F9P4X6</accession>
<dbReference type="AlphaFoldDB" id="A0A0F9P4X6"/>
<proteinExistence type="predicted"/>
<comment type="caution">
    <text evidence="1">The sequence shown here is derived from an EMBL/GenBank/DDBJ whole genome shotgun (WGS) entry which is preliminary data.</text>
</comment>
<dbReference type="EMBL" id="LAZR01003333">
    <property type="protein sequence ID" value="KKN19462.1"/>
    <property type="molecule type" value="Genomic_DNA"/>
</dbReference>
<reference evidence="1" key="1">
    <citation type="journal article" date="2015" name="Nature">
        <title>Complex archaea that bridge the gap between prokaryotes and eukaryotes.</title>
        <authorList>
            <person name="Spang A."/>
            <person name="Saw J.H."/>
            <person name="Jorgensen S.L."/>
            <person name="Zaremba-Niedzwiedzka K."/>
            <person name="Martijn J."/>
            <person name="Lind A.E."/>
            <person name="van Eijk R."/>
            <person name="Schleper C."/>
            <person name="Guy L."/>
            <person name="Ettema T.J."/>
        </authorList>
    </citation>
    <scope>NUCLEOTIDE SEQUENCE</scope>
</reference>
<organism evidence="1">
    <name type="scientific">marine sediment metagenome</name>
    <dbReference type="NCBI Taxonomy" id="412755"/>
    <lineage>
        <taxon>unclassified sequences</taxon>
        <taxon>metagenomes</taxon>
        <taxon>ecological metagenomes</taxon>
    </lineage>
</organism>
<sequence length="64" mass="7781">MKDSSKYFFEVGQYYIRYYKGKYKCLVLEYINNKKRARIKHLENNRKGETNTVPTILLKTELIE</sequence>
<gene>
    <name evidence="1" type="ORF">LCGC14_0945570</name>
</gene>
<evidence type="ECO:0000313" key="1">
    <source>
        <dbReference type="EMBL" id="KKN19462.1"/>
    </source>
</evidence>
<protein>
    <submittedName>
        <fullName evidence="1">Uncharacterized protein</fullName>
    </submittedName>
</protein>